<dbReference type="RefSeq" id="WP_253877797.1">
    <property type="nucleotide sequence ID" value="NZ_BAABHM010000033.1"/>
</dbReference>
<dbReference type="EMBL" id="BAABHM010000033">
    <property type="protein sequence ID" value="GAA4720442.1"/>
    <property type="molecule type" value="Genomic_DNA"/>
</dbReference>
<gene>
    <name evidence="1" type="ORF">GCM10023198_50540</name>
</gene>
<name>A0ABP8Y558_9MICO</name>
<evidence type="ECO:0000313" key="1">
    <source>
        <dbReference type="EMBL" id="GAA4720442.1"/>
    </source>
</evidence>
<sequence length="393" mass="42363">MTTPTGTTPAAGAHTTMEFDAAVRRFPLVAWARPACPPLPERVADIADQAKNLRDAPPDRETAESAAALLNLAALIASDCRDAALAEDLCHQHLDTYLSHDRPVAYADAPLLLGPATNLARLRMRAADGDTALTILVSLLRGVQHNTDVTVDDRTLPLSTLHGPATERQELVTFVWLQLLTDGTKALTLAGRWADAARLVHAYNGIGLHLFEGRQITVIDNLLKGDPKAAREVLADAELSEPWEHEVAACLRLLLAAPTDCSTAIENLLALYDAAEGHPERPHYRARLGVTASVLVCSHDQQLADDVLHRTALEALEAHDGYAAREVLLHPRVDKVLGAERVAELHQCVGTCGLKGGRLNGRVLAILMDATGSALRTLGRAYRTKTETRTAIT</sequence>
<keyword evidence="2" id="KW-1185">Reference proteome</keyword>
<evidence type="ECO:0000313" key="2">
    <source>
        <dbReference type="Proteomes" id="UP001500843"/>
    </source>
</evidence>
<dbReference type="Proteomes" id="UP001500843">
    <property type="component" value="Unassembled WGS sequence"/>
</dbReference>
<organism evidence="1 2">
    <name type="scientific">Promicromonospora umidemergens</name>
    <dbReference type="NCBI Taxonomy" id="629679"/>
    <lineage>
        <taxon>Bacteria</taxon>
        <taxon>Bacillati</taxon>
        <taxon>Actinomycetota</taxon>
        <taxon>Actinomycetes</taxon>
        <taxon>Micrococcales</taxon>
        <taxon>Promicromonosporaceae</taxon>
        <taxon>Promicromonospora</taxon>
    </lineage>
</organism>
<accession>A0ABP8Y558</accession>
<comment type="caution">
    <text evidence="1">The sequence shown here is derived from an EMBL/GenBank/DDBJ whole genome shotgun (WGS) entry which is preliminary data.</text>
</comment>
<proteinExistence type="predicted"/>
<reference evidence="2" key="1">
    <citation type="journal article" date="2019" name="Int. J. Syst. Evol. Microbiol.">
        <title>The Global Catalogue of Microorganisms (GCM) 10K type strain sequencing project: providing services to taxonomists for standard genome sequencing and annotation.</title>
        <authorList>
            <consortium name="The Broad Institute Genomics Platform"/>
            <consortium name="The Broad Institute Genome Sequencing Center for Infectious Disease"/>
            <person name="Wu L."/>
            <person name="Ma J."/>
        </authorList>
    </citation>
    <scope>NUCLEOTIDE SEQUENCE [LARGE SCALE GENOMIC DNA]</scope>
    <source>
        <strain evidence="2">JCM 17975</strain>
    </source>
</reference>
<protein>
    <submittedName>
        <fullName evidence="1">Uncharacterized protein</fullName>
    </submittedName>
</protein>